<evidence type="ECO:0000259" key="1">
    <source>
        <dbReference type="Pfam" id="PF01467"/>
    </source>
</evidence>
<accession>B8BEQ2</accession>
<dbReference type="PANTHER" id="PTHR12039:SF0">
    <property type="entry name" value="NICOTINAMIDE-NUCLEOTIDE ADENYLYLTRANSFERASE"/>
    <property type="match status" value="1"/>
</dbReference>
<gene>
    <name evidence="2" type="ORF">OsI_30999</name>
</gene>
<proteinExistence type="predicted"/>
<protein>
    <recommendedName>
        <fullName evidence="1">Cytidyltransferase-like domain-containing protein</fullName>
    </recommendedName>
</protein>
<dbReference type="Gene3D" id="3.40.50.620">
    <property type="entry name" value="HUPs"/>
    <property type="match status" value="1"/>
</dbReference>
<dbReference type="InterPro" id="IPR051182">
    <property type="entry name" value="Euk_NMN_adenylyltrnsfrase"/>
</dbReference>
<evidence type="ECO:0000313" key="2">
    <source>
        <dbReference type="EMBL" id="EEC84411.1"/>
    </source>
</evidence>
<dbReference type="HOGENOM" id="CLU_033366_3_2_1"/>
<organism evidence="2 3">
    <name type="scientific">Oryza sativa subsp. indica</name>
    <name type="common">Rice</name>
    <dbReference type="NCBI Taxonomy" id="39946"/>
    <lineage>
        <taxon>Eukaryota</taxon>
        <taxon>Viridiplantae</taxon>
        <taxon>Streptophyta</taxon>
        <taxon>Embryophyta</taxon>
        <taxon>Tracheophyta</taxon>
        <taxon>Spermatophyta</taxon>
        <taxon>Magnoliopsida</taxon>
        <taxon>Liliopsida</taxon>
        <taxon>Poales</taxon>
        <taxon>Poaceae</taxon>
        <taxon>BOP clade</taxon>
        <taxon>Oryzoideae</taxon>
        <taxon>Oryzeae</taxon>
        <taxon>Oryzinae</taxon>
        <taxon>Oryza</taxon>
        <taxon>Oryza sativa</taxon>
    </lineage>
</organism>
<evidence type="ECO:0000313" key="3">
    <source>
        <dbReference type="Proteomes" id="UP000007015"/>
    </source>
</evidence>
<reference evidence="2 3" key="1">
    <citation type="journal article" date="2005" name="PLoS Biol.">
        <title>The genomes of Oryza sativa: a history of duplications.</title>
        <authorList>
            <person name="Yu J."/>
            <person name="Wang J."/>
            <person name="Lin W."/>
            <person name="Li S."/>
            <person name="Li H."/>
            <person name="Zhou J."/>
            <person name="Ni P."/>
            <person name="Dong W."/>
            <person name="Hu S."/>
            <person name="Zeng C."/>
            <person name="Zhang J."/>
            <person name="Zhang Y."/>
            <person name="Li R."/>
            <person name="Xu Z."/>
            <person name="Li S."/>
            <person name="Li X."/>
            <person name="Zheng H."/>
            <person name="Cong L."/>
            <person name="Lin L."/>
            <person name="Yin J."/>
            <person name="Geng J."/>
            <person name="Li G."/>
            <person name="Shi J."/>
            <person name="Liu J."/>
            <person name="Lv H."/>
            <person name="Li J."/>
            <person name="Wang J."/>
            <person name="Deng Y."/>
            <person name="Ran L."/>
            <person name="Shi X."/>
            <person name="Wang X."/>
            <person name="Wu Q."/>
            <person name="Li C."/>
            <person name="Ren X."/>
            <person name="Wang J."/>
            <person name="Wang X."/>
            <person name="Li D."/>
            <person name="Liu D."/>
            <person name="Zhang X."/>
            <person name="Ji Z."/>
            <person name="Zhao W."/>
            <person name="Sun Y."/>
            <person name="Zhang Z."/>
            <person name="Bao J."/>
            <person name="Han Y."/>
            <person name="Dong L."/>
            <person name="Ji J."/>
            <person name="Chen P."/>
            <person name="Wu S."/>
            <person name="Liu J."/>
            <person name="Xiao Y."/>
            <person name="Bu D."/>
            <person name="Tan J."/>
            <person name="Yang L."/>
            <person name="Ye C."/>
            <person name="Zhang J."/>
            <person name="Xu J."/>
            <person name="Zhou Y."/>
            <person name="Yu Y."/>
            <person name="Zhang B."/>
            <person name="Zhuang S."/>
            <person name="Wei H."/>
            <person name="Liu B."/>
            <person name="Lei M."/>
            <person name="Yu H."/>
            <person name="Li Y."/>
            <person name="Xu H."/>
            <person name="Wei S."/>
            <person name="He X."/>
            <person name="Fang L."/>
            <person name="Zhang Z."/>
            <person name="Zhang Y."/>
            <person name="Huang X."/>
            <person name="Su Z."/>
            <person name="Tong W."/>
            <person name="Li J."/>
            <person name="Tong Z."/>
            <person name="Li S."/>
            <person name="Ye J."/>
            <person name="Wang L."/>
            <person name="Fang L."/>
            <person name="Lei T."/>
            <person name="Chen C."/>
            <person name="Chen H."/>
            <person name="Xu Z."/>
            <person name="Li H."/>
            <person name="Huang H."/>
            <person name="Zhang F."/>
            <person name="Xu H."/>
            <person name="Li N."/>
            <person name="Zhao C."/>
            <person name="Li S."/>
            <person name="Dong L."/>
            <person name="Huang Y."/>
            <person name="Li L."/>
            <person name="Xi Y."/>
            <person name="Qi Q."/>
            <person name="Li W."/>
            <person name="Zhang B."/>
            <person name="Hu W."/>
            <person name="Zhang Y."/>
            <person name="Tian X."/>
            <person name="Jiao Y."/>
            <person name="Liang X."/>
            <person name="Jin J."/>
            <person name="Gao L."/>
            <person name="Zheng W."/>
            <person name="Hao B."/>
            <person name="Liu S."/>
            <person name="Wang W."/>
            <person name="Yuan L."/>
            <person name="Cao M."/>
            <person name="McDermott J."/>
            <person name="Samudrala R."/>
            <person name="Wang J."/>
            <person name="Wong G.K."/>
            <person name="Yang H."/>
        </authorList>
    </citation>
    <scope>NUCLEOTIDE SEQUENCE [LARGE SCALE GENOMIC DNA]</scope>
    <source>
        <strain evidence="3">cv. 93-11</strain>
    </source>
</reference>
<dbReference type="InterPro" id="IPR004821">
    <property type="entry name" value="Cyt_trans-like"/>
</dbReference>
<feature type="domain" description="Cytidyltransferase-like" evidence="1">
    <location>
        <begin position="32"/>
        <end position="192"/>
    </location>
</feature>
<dbReference type="SUPFAM" id="SSF52374">
    <property type="entry name" value="Nucleotidylyl transferase"/>
    <property type="match status" value="1"/>
</dbReference>
<dbReference type="InterPro" id="IPR014729">
    <property type="entry name" value="Rossmann-like_a/b/a_fold"/>
</dbReference>
<dbReference type="GO" id="GO:0000309">
    <property type="term" value="F:nicotinamide-nucleotide adenylyltransferase activity"/>
    <property type="evidence" value="ECO:0007669"/>
    <property type="project" value="TreeGrafter"/>
</dbReference>
<dbReference type="EMBL" id="CM000134">
    <property type="protein sequence ID" value="EEC84411.1"/>
    <property type="molecule type" value="Genomic_DNA"/>
</dbReference>
<dbReference type="AlphaFoldDB" id="B8BEQ2"/>
<name>B8BEQ2_ORYSI</name>
<dbReference type="FunFam" id="3.40.50.620:FF:000648">
    <property type="entry name" value="Os02g0814900 protein"/>
    <property type="match status" value="1"/>
</dbReference>
<keyword evidence="3" id="KW-1185">Reference proteome</keyword>
<dbReference type="Proteomes" id="UP000007015">
    <property type="component" value="Chromosome 9"/>
</dbReference>
<dbReference type="Gramene" id="BGIOSGA029934-TA">
    <property type="protein sequence ID" value="BGIOSGA029934-PA"/>
    <property type="gene ID" value="BGIOSGA029934"/>
</dbReference>
<dbReference type="InterPro" id="IPR023201">
    <property type="entry name" value="SecY_dom_sf"/>
</dbReference>
<dbReference type="OMA" id="GHRESKH"/>
<dbReference type="SUPFAM" id="SSF103491">
    <property type="entry name" value="Preprotein translocase SecY subunit"/>
    <property type="match status" value="1"/>
</dbReference>
<dbReference type="STRING" id="39946.B8BEQ2"/>
<dbReference type="GO" id="GO:0004515">
    <property type="term" value="F:nicotinate-nucleotide adenylyltransferase activity"/>
    <property type="evidence" value="ECO:0007669"/>
    <property type="project" value="TreeGrafter"/>
</dbReference>
<sequence>MEEEVELPLPTEKLAVDPGREGGEQGVAVLVATGSFNPPTYMHLRMLELAKDELQQRGYCVLGGYMSPVNDAYKKEGLLSAAHRIRLCELACESSSFVMGDRWEAMQKGYQRTLTVLSRIRNALCKDGLADGGSLKVMLLCGSDLLKSFSTPGVWIPDQIRTICKDFGVICIRREGKDVEKIYDIQQRDTERMQVSGSFAKDVAKQLKEQQMVVPGHRESKHAEGIEQIYPNAAAFRGTGILLAVTILYQQFETFEKERANELGLSTSWAPTTERIISRKCRYGGICPVSSTVMAIIDPSSAAFCLLTTPSVLIKKIVQYNV</sequence>
<dbReference type="GO" id="GO:0009435">
    <property type="term" value="P:NAD+ biosynthetic process"/>
    <property type="evidence" value="ECO:0007669"/>
    <property type="project" value="TreeGrafter"/>
</dbReference>
<dbReference type="Pfam" id="PF01467">
    <property type="entry name" value="CTP_transf_like"/>
    <property type="match status" value="1"/>
</dbReference>
<dbReference type="PANTHER" id="PTHR12039">
    <property type="entry name" value="NICOTINAMIDE MONONUCLEOTIDE ADENYLYLTRANSFERASE"/>
    <property type="match status" value="1"/>
</dbReference>